<comment type="caution">
    <text evidence="2">The sequence shown here is derived from an EMBL/GenBank/DDBJ whole genome shotgun (WGS) entry which is preliminary data.</text>
</comment>
<dbReference type="OrthoDB" id="187171at2759"/>
<feature type="transmembrane region" description="Helical" evidence="1">
    <location>
        <begin position="14"/>
        <end position="32"/>
    </location>
</feature>
<evidence type="ECO:0000313" key="3">
    <source>
        <dbReference type="Proteomes" id="UP000288716"/>
    </source>
</evidence>
<dbReference type="STRING" id="299467.A0A443S3K5"/>
<keyword evidence="3" id="KW-1185">Reference proteome</keyword>
<dbReference type="EMBL" id="NCKV01009823">
    <property type="protein sequence ID" value="RWS22109.1"/>
    <property type="molecule type" value="Genomic_DNA"/>
</dbReference>
<keyword evidence="1" id="KW-1133">Transmembrane helix</keyword>
<sequence length="61" mass="7136">MIPAPLVPLTQGHAIWHCFAGYGSYLHIYFCAEARARLLKQKTKLEWDYIGIRIIYNDLKK</sequence>
<reference evidence="2 3" key="1">
    <citation type="journal article" date="2018" name="Gigascience">
        <title>Genomes of trombidid mites reveal novel predicted allergens and laterally-transferred genes associated with secondary metabolism.</title>
        <authorList>
            <person name="Dong X."/>
            <person name="Chaisiri K."/>
            <person name="Xia D."/>
            <person name="Armstrong S.D."/>
            <person name="Fang Y."/>
            <person name="Donnelly M.J."/>
            <person name="Kadowaki T."/>
            <person name="McGarry J.W."/>
            <person name="Darby A.C."/>
            <person name="Makepeace B.L."/>
        </authorList>
    </citation>
    <scope>NUCLEOTIDE SEQUENCE [LARGE SCALE GENOMIC DNA]</scope>
    <source>
        <strain evidence="2">UoL-UT</strain>
    </source>
</reference>
<name>A0A443S3K5_9ACAR</name>
<dbReference type="VEuPathDB" id="VectorBase:LDEU009931"/>
<dbReference type="AlphaFoldDB" id="A0A443S3K5"/>
<protein>
    <recommendedName>
        <fullName evidence="4">Alkaline ceramidase</fullName>
    </recommendedName>
</protein>
<evidence type="ECO:0000313" key="2">
    <source>
        <dbReference type="EMBL" id="RWS22109.1"/>
    </source>
</evidence>
<accession>A0A443S3K5</accession>
<keyword evidence="1" id="KW-0812">Transmembrane</keyword>
<gene>
    <name evidence="2" type="ORF">B4U80_10716</name>
</gene>
<evidence type="ECO:0008006" key="4">
    <source>
        <dbReference type="Google" id="ProtNLM"/>
    </source>
</evidence>
<evidence type="ECO:0000256" key="1">
    <source>
        <dbReference type="SAM" id="Phobius"/>
    </source>
</evidence>
<organism evidence="2 3">
    <name type="scientific">Leptotrombidium deliense</name>
    <dbReference type="NCBI Taxonomy" id="299467"/>
    <lineage>
        <taxon>Eukaryota</taxon>
        <taxon>Metazoa</taxon>
        <taxon>Ecdysozoa</taxon>
        <taxon>Arthropoda</taxon>
        <taxon>Chelicerata</taxon>
        <taxon>Arachnida</taxon>
        <taxon>Acari</taxon>
        <taxon>Acariformes</taxon>
        <taxon>Trombidiformes</taxon>
        <taxon>Prostigmata</taxon>
        <taxon>Anystina</taxon>
        <taxon>Parasitengona</taxon>
        <taxon>Trombiculoidea</taxon>
        <taxon>Trombiculidae</taxon>
        <taxon>Leptotrombidium</taxon>
    </lineage>
</organism>
<proteinExistence type="predicted"/>
<dbReference type="Proteomes" id="UP000288716">
    <property type="component" value="Unassembled WGS sequence"/>
</dbReference>
<keyword evidence="1" id="KW-0472">Membrane</keyword>